<dbReference type="SUPFAM" id="SSF46785">
    <property type="entry name" value="Winged helix' DNA-binding domain"/>
    <property type="match status" value="1"/>
</dbReference>
<evidence type="ECO:0000313" key="6">
    <source>
        <dbReference type="Proteomes" id="UP000595038"/>
    </source>
</evidence>
<dbReference type="PRINTS" id="PR00598">
    <property type="entry name" value="HTHMARR"/>
</dbReference>
<dbReference type="Pfam" id="PF01047">
    <property type="entry name" value="MarR"/>
    <property type="match status" value="1"/>
</dbReference>
<proteinExistence type="predicted"/>
<keyword evidence="1" id="KW-0238">DNA-binding</keyword>
<reference evidence="3 6" key="2">
    <citation type="submission" date="2020-12" db="EMBL/GenBank/DDBJ databases">
        <title>FDA dAtabase for Regulatory Grade micrObial Sequences (FDA-ARGOS): Supporting development and validation of Infectious Disease Dx tests.</title>
        <authorList>
            <person name="Nelson B."/>
            <person name="Plummer A."/>
            <person name="Tallon L."/>
            <person name="Sadzewicz L."/>
            <person name="Zhao X."/>
            <person name="Boylan J."/>
            <person name="Ott S."/>
            <person name="Bowen H."/>
            <person name="Vavikolanu K."/>
            <person name="Mehta A."/>
            <person name="Aluvathingal J."/>
            <person name="Nadendla S."/>
            <person name="Myers T."/>
            <person name="Yan Y."/>
            <person name="Sichtig H."/>
        </authorList>
    </citation>
    <scope>NUCLEOTIDE SEQUENCE [LARGE SCALE GENOMIC DNA]</scope>
    <source>
        <strain evidence="3 6">FDAARGOS_923</strain>
    </source>
</reference>
<evidence type="ECO:0000313" key="5">
    <source>
        <dbReference type="Proteomes" id="UP000435910"/>
    </source>
</evidence>
<dbReference type="Gene3D" id="1.10.10.10">
    <property type="entry name" value="Winged helix-like DNA-binding domain superfamily/Winged helix DNA-binding domain"/>
    <property type="match status" value="1"/>
</dbReference>
<accession>A0A1Y0XUE4</accession>
<dbReference type="EMBL" id="CP065647">
    <property type="protein sequence ID" value="QPR74537.1"/>
    <property type="molecule type" value="Genomic_DNA"/>
</dbReference>
<name>A0A1Y0XUE4_BACLI</name>
<evidence type="ECO:0000313" key="3">
    <source>
        <dbReference type="EMBL" id="QPR74537.1"/>
    </source>
</evidence>
<dbReference type="PANTHER" id="PTHR33164">
    <property type="entry name" value="TRANSCRIPTIONAL REGULATOR, MARR FAMILY"/>
    <property type="match status" value="1"/>
</dbReference>
<evidence type="ECO:0000259" key="2">
    <source>
        <dbReference type="PROSITE" id="PS50995"/>
    </source>
</evidence>
<dbReference type="Proteomes" id="UP000435910">
    <property type="component" value="Unassembled WGS sequence"/>
</dbReference>
<dbReference type="GO" id="GO:0006950">
    <property type="term" value="P:response to stress"/>
    <property type="evidence" value="ECO:0007669"/>
    <property type="project" value="TreeGrafter"/>
</dbReference>
<evidence type="ECO:0000256" key="1">
    <source>
        <dbReference type="ARBA" id="ARBA00023125"/>
    </source>
</evidence>
<dbReference type="PROSITE" id="PS50995">
    <property type="entry name" value="HTH_MARR_2"/>
    <property type="match status" value="1"/>
</dbReference>
<dbReference type="RefSeq" id="WP_003184392.1">
    <property type="nucleotide sequence ID" value="NZ_BOQU01000004.1"/>
</dbReference>
<dbReference type="InterPro" id="IPR036388">
    <property type="entry name" value="WH-like_DNA-bd_sf"/>
</dbReference>
<dbReference type="GO" id="GO:0003700">
    <property type="term" value="F:DNA-binding transcription factor activity"/>
    <property type="evidence" value="ECO:0007669"/>
    <property type="project" value="InterPro"/>
</dbReference>
<gene>
    <name evidence="4" type="ORF">CHCC16736_1939</name>
    <name evidence="3" type="ORF">I6G80_09920</name>
</gene>
<dbReference type="AlphaFoldDB" id="A0A1Y0XUE4"/>
<reference evidence="4 5" key="1">
    <citation type="submission" date="2019-06" db="EMBL/GenBank/DDBJ databases">
        <title>Genome sequence analysis of &gt;100 Bacillus licheniformis strains suggests intrinsic resistance to this species.</title>
        <authorList>
            <person name="Wels M."/>
            <person name="Siezen R.J."/>
            <person name="Johansen E."/>
            <person name="Stuer-Lauridsen B."/>
            <person name="Bjerre K."/>
            <person name="Nielsen B.K.K."/>
        </authorList>
    </citation>
    <scope>NUCLEOTIDE SEQUENCE [LARGE SCALE GENOMIC DNA]</scope>
    <source>
        <strain evidence="4 5">BAC-16736</strain>
    </source>
</reference>
<sequence length="142" mass="16402">MGHDSLRNIEKEIALLVRLTTAYSPRFGSLDRSEYLLLSELDKQSPLAINSLAETLMLNLSTASRQVSALERKKLIRRFPDPNNGRISLVEMTSEGIDALKKVQKARYHVYTEVLQDWTTEELNTLETHLIRLNQDFKKWSK</sequence>
<dbReference type="SMART" id="SM00347">
    <property type="entry name" value="HTH_MARR"/>
    <property type="match status" value="1"/>
</dbReference>
<evidence type="ECO:0000313" key="4">
    <source>
        <dbReference type="EMBL" id="TWL34159.1"/>
    </source>
</evidence>
<dbReference type="InterPro" id="IPR036390">
    <property type="entry name" value="WH_DNA-bd_sf"/>
</dbReference>
<dbReference type="PANTHER" id="PTHR33164:SF57">
    <property type="entry name" value="MARR-FAMILY TRANSCRIPTIONAL REGULATOR"/>
    <property type="match status" value="1"/>
</dbReference>
<dbReference type="InterPro" id="IPR000835">
    <property type="entry name" value="HTH_MarR-typ"/>
</dbReference>
<dbReference type="GO" id="GO:0003677">
    <property type="term" value="F:DNA binding"/>
    <property type="evidence" value="ECO:0007669"/>
    <property type="project" value="UniProtKB-KW"/>
</dbReference>
<dbReference type="InterPro" id="IPR039422">
    <property type="entry name" value="MarR/SlyA-like"/>
</dbReference>
<organism evidence="4 5">
    <name type="scientific">Bacillus licheniformis</name>
    <dbReference type="NCBI Taxonomy" id="1402"/>
    <lineage>
        <taxon>Bacteria</taxon>
        <taxon>Bacillati</taxon>
        <taxon>Bacillota</taxon>
        <taxon>Bacilli</taxon>
        <taxon>Bacillales</taxon>
        <taxon>Bacillaceae</taxon>
        <taxon>Bacillus</taxon>
    </lineage>
</organism>
<dbReference type="Proteomes" id="UP000595038">
    <property type="component" value="Chromosome"/>
</dbReference>
<feature type="domain" description="HTH marR-type" evidence="2">
    <location>
        <begin position="1"/>
        <end position="135"/>
    </location>
</feature>
<dbReference type="EMBL" id="NILC01000001">
    <property type="protein sequence ID" value="TWL34159.1"/>
    <property type="molecule type" value="Genomic_DNA"/>
</dbReference>
<protein>
    <submittedName>
        <fullName evidence="3">MarR family transcriptional regulator</fullName>
    </submittedName>
</protein>